<dbReference type="AlphaFoldDB" id="A0AAE4MD23"/>
<evidence type="ECO:0000256" key="1">
    <source>
        <dbReference type="ARBA" id="ARBA00004141"/>
    </source>
</evidence>
<comment type="subcellular location">
    <subcellularLocation>
        <location evidence="5">Cell membrane</location>
        <topology evidence="5">Multi-pass membrane protein</topology>
    </subcellularLocation>
    <subcellularLocation>
        <location evidence="1">Membrane</location>
        <topology evidence="1">Multi-pass membrane protein</topology>
    </subcellularLocation>
</comment>
<dbReference type="InterPro" id="IPR051598">
    <property type="entry name" value="TSUP/Inactive_protease-like"/>
</dbReference>
<feature type="transmembrane region" description="Helical" evidence="5">
    <location>
        <begin position="83"/>
        <end position="104"/>
    </location>
</feature>
<evidence type="ECO:0000256" key="2">
    <source>
        <dbReference type="ARBA" id="ARBA00022692"/>
    </source>
</evidence>
<dbReference type="InterPro" id="IPR002781">
    <property type="entry name" value="TM_pro_TauE-like"/>
</dbReference>
<evidence type="ECO:0000256" key="4">
    <source>
        <dbReference type="ARBA" id="ARBA00023136"/>
    </source>
</evidence>
<dbReference type="Pfam" id="PF01925">
    <property type="entry name" value="TauE"/>
    <property type="match status" value="1"/>
</dbReference>
<dbReference type="Proteomes" id="UP001273136">
    <property type="component" value="Unassembled WGS sequence"/>
</dbReference>
<dbReference type="GO" id="GO:0005886">
    <property type="term" value="C:plasma membrane"/>
    <property type="evidence" value="ECO:0007669"/>
    <property type="project" value="UniProtKB-SubCell"/>
</dbReference>
<reference evidence="6" key="1">
    <citation type="submission" date="2023-06" db="EMBL/GenBank/DDBJ databases">
        <title>Genome sequence of Methancorpusculaceae sp. Ag1.</title>
        <authorList>
            <person name="Protasov E."/>
            <person name="Platt K."/>
            <person name="Poehlein A."/>
            <person name="Daniel R."/>
            <person name="Brune A."/>
        </authorList>
    </citation>
    <scope>NUCLEOTIDE SEQUENCE</scope>
    <source>
        <strain evidence="6">Ag1</strain>
    </source>
</reference>
<feature type="transmembrane region" description="Helical" evidence="5">
    <location>
        <begin position="110"/>
        <end position="128"/>
    </location>
</feature>
<keyword evidence="4 5" id="KW-0472">Membrane</keyword>
<feature type="transmembrane region" description="Helical" evidence="5">
    <location>
        <begin position="211"/>
        <end position="241"/>
    </location>
</feature>
<evidence type="ECO:0000313" key="6">
    <source>
        <dbReference type="EMBL" id="MDV0441473.1"/>
    </source>
</evidence>
<feature type="transmembrane region" description="Helical" evidence="5">
    <location>
        <begin position="177"/>
        <end position="199"/>
    </location>
</feature>
<feature type="transmembrane region" description="Helical" evidence="5">
    <location>
        <begin position="253"/>
        <end position="276"/>
    </location>
</feature>
<comment type="caution">
    <text evidence="6">The sequence shown here is derived from an EMBL/GenBank/DDBJ whole genome shotgun (WGS) entry which is preliminary data.</text>
</comment>
<evidence type="ECO:0000256" key="5">
    <source>
        <dbReference type="RuleBase" id="RU363041"/>
    </source>
</evidence>
<protein>
    <recommendedName>
        <fullName evidence="5">Probable membrane transporter protein</fullName>
    </recommendedName>
</protein>
<evidence type="ECO:0000313" key="7">
    <source>
        <dbReference type="Proteomes" id="UP001273136"/>
    </source>
</evidence>
<keyword evidence="5" id="KW-1003">Cell membrane</keyword>
<name>A0AAE4MD23_9EURY</name>
<proteinExistence type="inferred from homology"/>
<comment type="similarity">
    <text evidence="5">Belongs to the 4-toluene sulfonate uptake permease (TSUP) (TC 2.A.102) family.</text>
</comment>
<feature type="transmembrane region" description="Helical" evidence="5">
    <location>
        <begin position="140"/>
        <end position="171"/>
    </location>
</feature>
<keyword evidence="3 5" id="KW-1133">Transmembrane helix</keyword>
<keyword evidence="2 5" id="KW-0812">Transmembrane</keyword>
<dbReference type="RefSeq" id="WP_338093874.1">
    <property type="nucleotide sequence ID" value="NZ_JAWDKA010000003.1"/>
</dbReference>
<evidence type="ECO:0000256" key="3">
    <source>
        <dbReference type="ARBA" id="ARBA00022989"/>
    </source>
</evidence>
<dbReference type="PANTHER" id="PTHR43701">
    <property type="entry name" value="MEMBRANE TRANSPORTER PROTEIN MJ0441-RELATED"/>
    <property type="match status" value="1"/>
</dbReference>
<organism evidence="6 7">
    <name type="scientific">Methanorbis furvi</name>
    <dbReference type="NCBI Taxonomy" id="3028299"/>
    <lineage>
        <taxon>Archaea</taxon>
        <taxon>Methanobacteriati</taxon>
        <taxon>Methanobacteriota</taxon>
        <taxon>Stenosarchaea group</taxon>
        <taxon>Methanomicrobia</taxon>
        <taxon>Methanomicrobiales</taxon>
        <taxon>Methanocorpusculaceae</taxon>
        <taxon>Methanorbis</taxon>
    </lineage>
</organism>
<dbReference type="EMBL" id="JAWDKA010000003">
    <property type="protein sequence ID" value="MDV0441473.1"/>
    <property type="molecule type" value="Genomic_DNA"/>
</dbReference>
<keyword evidence="7" id="KW-1185">Reference proteome</keyword>
<feature type="transmembrane region" description="Helical" evidence="5">
    <location>
        <begin position="48"/>
        <end position="71"/>
    </location>
</feature>
<dbReference type="PANTHER" id="PTHR43701:SF2">
    <property type="entry name" value="MEMBRANE TRANSPORTER PROTEIN YJNA-RELATED"/>
    <property type="match status" value="1"/>
</dbReference>
<gene>
    <name evidence="6" type="ORF">McpAg1_06650</name>
</gene>
<sequence>MEPFLLCLLIATGLFAGFMSGLLGVGGGFIFAPVMYFVMKASGVDPETAILVAFGTSLAVALPTVLSSALGHSRKGNVVWRDAVIIGVAGIVTGYIGGTVATYLPVQVLTFLFGVMLVIGAVRMITALPSGDARSLSTPAGVGIGGFAGFMSGLLGVGGGTIVVPLLTIIGKYQMRYAVATSAAAIVFITLGGIASYVVNGLSAHVNLSSYGFYLIGYVDLVMWAILAVTAVPMALIGVTYANQFPDKLLKKIFVVLMIVIALDMLGVFSFIGELIGL</sequence>
<accession>A0AAE4MD23</accession>